<dbReference type="PANTHER" id="PTHR42345:SF1">
    <property type="entry name" value="VTC DOMAIN-CONTAINING PROTEIN"/>
    <property type="match status" value="1"/>
</dbReference>
<sequence>MKSDVGPPKPHYDSPSSSSHSSVSVAPHARLYLITDGHRVQRRPKPTPHPAPRSAHRPRVDRPPSDSAPPLMVEDEWDLPVRQRQNSPHDAHLYGSSPRPSSRPADPLADFRRRREWPPRGYTFEDTLDPIQAEDLVCAGASTFAGECRQAPGAPPDHYRFFAIKEDEHAESNDRAEAPHVAFEDCSMTIFGPAEFPFPWTSLEQPCMAYAFGKYPGTTTLNFRIGQAGTLKTILKYDTDAKPKKLKILHTLDRLRSLESGFDSDNPDELARVLYSMLLERPTDYEEPRGLEMQISDLITVLSNSHEWVDFSLPKNQVVAKFFDSKDPSRKHKFFHQLLLSMELYLRVHHDTHEEMAKEHLFKALPPKILWDLAVAQKWLQCMSITKVKTSSKESHFGFELQMKKRQREALRRFAQLLKWPGLDEVNYILDEKGRGEVAVKERSADAMTWFTGVVLPGPTLPWLLMNSLIDCDKGTGPPLKYLTHVVPASGFQYKSVTYWSYRSIVGKVLGASRGVSQVAGWIGPCNFSPDLKRTECVKVKQSTPPEFKVVKLDVLTMKERTEPLGPADEQYPVDDFELVMPETEEVTNDIRVQKLSFVPVKDQATSRQGEGAPLWWDASIIFACGGESRSFRLRYDVDFVSAYPCHQGPHVLFYDYSYRAIRVDDGLMEIVDWGRRPARASTNQGSGSSSRDSSKTTLLTQTEPANTYLECVLVVEALGVSDNEVLARAWCAHNGHSAIIANIKKTCMACAIREAYAACIGIVILTEGGKPGERDEA</sequence>
<dbReference type="Proteomes" id="UP001367316">
    <property type="component" value="Unassembled WGS sequence"/>
</dbReference>
<name>A0ABR1N3H8_9PEZI</name>
<evidence type="ECO:0000256" key="1">
    <source>
        <dbReference type="SAM" id="MobiDB-lite"/>
    </source>
</evidence>
<accession>A0ABR1N3H8</accession>
<dbReference type="PANTHER" id="PTHR42345">
    <property type="entry name" value="TPR_REGION DOMAIN-CONTAINING PROTEIN"/>
    <property type="match status" value="1"/>
</dbReference>
<feature type="compositionally biased region" description="Low complexity" evidence="1">
    <location>
        <begin position="14"/>
        <end position="29"/>
    </location>
</feature>
<organism evidence="2 3">
    <name type="scientific">Phyllosticta paracitricarpa</name>
    <dbReference type="NCBI Taxonomy" id="2016321"/>
    <lineage>
        <taxon>Eukaryota</taxon>
        <taxon>Fungi</taxon>
        <taxon>Dikarya</taxon>
        <taxon>Ascomycota</taxon>
        <taxon>Pezizomycotina</taxon>
        <taxon>Dothideomycetes</taxon>
        <taxon>Dothideomycetes incertae sedis</taxon>
        <taxon>Botryosphaeriales</taxon>
        <taxon>Phyllostictaceae</taxon>
        <taxon>Phyllosticta</taxon>
    </lineage>
</organism>
<comment type="caution">
    <text evidence="2">The sequence shown here is derived from an EMBL/GenBank/DDBJ whole genome shotgun (WGS) entry which is preliminary data.</text>
</comment>
<evidence type="ECO:0000313" key="3">
    <source>
        <dbReference type="Proteomes" id="UP001367316"/>
    </source>
</evidence>
<proteinExistence type="predicted"/>
<gene>
    <name evidence="2" type="ORF">JOL62DRAFT_613374</name>
</gene>
<dbReference type="EMBL" id="JBBPBF010000023">
    <property type="protein sequence ID" value="KAK7609419.1"/>
    <property type="molecule type" value="Genomic_DNA"/>
</dbReference>
<feature type="region of interest" description="Disordered" evidence="1">
    <location>
        <begin position="1"/>
        <end position="73"/>
    </location>
</feature>
<reference evidence="2 3" key="1">
    <citation type="submission" date="2024-04" db="EMBL/GenBank/DDBJ databases">
        <title>Phyllosticta paracitricarpa is synonymous to the EU quarantine fungus P. citricarpa based on phylogenomic analyses.</title>
        <authorList>
            <consortium name="Lawrence Berkeley National Laboratory"/>
            <person name="Van ingen-buijs V.A."/>
            <person name="Van westerhoven A.C."/>
            <person name="Haridas S."/>
            <person name="Skiadas P."/>
            <person name="Martin F."/>
            <person name="Groenewald J.Z."/>
            <person name="Crous P.W."/>
            <person name="Seidl M.F."/>
        </authorList>
    </citation>
    <scope>NUCLEOTIDE SEQUENCE [LARGE SCALE GENOMIC DNA]</scope>
    <source>
        <strain evidence="2 3">CBS 141358</strain>
    </source>
</reference>
<evidence type="ECO:0000313" key="2">
    <source>
        <dbReference type="EMBL" id="KAK7609419.1"/>
    </source>
</evidence>
<feature type="region of interest" description="Disordered" evidence="1">
    <location>
        <begin position="85"/>
        <end position="114"/>
    </location>
</feature>
<keyword evidence="3" id="KW-1185">Reference proteome</keyword>
<protein>
    <submittedName>
        <fullName evidence="2">Uncharacterized protein</fullName>
    </submittedName>
</protein>